<keyword evidence="7 9" id="KW-0521">NADP</keyword>
<dbReference type="GO" id="GO:0005739">
    <property type="term" value="C:mitochondrion"/>
    <property type="evidence" value="ECO:0007669"/>
    <property type="project" value="UniProtKB-SubCell"/>
</dbReference>
<dbReference type="GO" id="GO:0010181">
    <property type="term" value="F:FMN binding"/>
    <property type="evidence" value="ECO:0007669"/>
    <property type="project" value="UniProtKB-UniRule"/>
</dbReference>
<dbReference type="AlphaFoldDB" id="A0A4P9Y8S8"/>
<keyword evidence="4 9" id="KW-0285">Flavoprotein</keyword>
<dbReference type="InterPro" id="IPR001433">
    <property type="entry name" value="OxRdtase_FAD/NAD-bd"/>
</dbReference>
<comment type="cofactor">
    <cofactor evidence="2 9">
        <name>FAD</name>
        <dbReference type="ChEBI" id="CHEBI:57692"/>
    </cofactor>
</comment>
<feature type="binding site" evidence="9">
    <location>
        <begin position="516"/>
        <end position="517"/>
    </location>
    <ligand>
        <name>NADP(+)</name>
        <dbReference type="ChEBI" id="CHEBI:58349"/>
    </ligand>
</feature>
<evidence type="ECO:0000256" key="1">
    <source>
        <dbReference type="ARBA" id="ARBA00001917"/>
    </source>
</evidence>
<dbReference type="Gene3D" id="1.20.990.10">
    <property type="entry name" value="NADPH-cytochrome p450 Reductase, Chain A, domain 3"/>
    <property type="match status" value="1"/>
</dbReference>
<dbReference type="Gene3D" id="3.40.50.360">
    <property type="match status" value="1"/>
</dbReference>
<evidence type="ECO:0000256" key="9">
    <source>
        <dbReference type="HAMAP-Rule" id="MF_03178"/>
    </source>
</evidence>
<dbReference type="PRINTS" id="PR00371">
    <property type="entry name" value="FPNCR"/>
</dbReference>
<dbReference type="Pfam" id="PF00667">
    <property type="entry name" value="FAD_binding_1"/>
    <property type="match status" value="1"/>
</dbReference>
<accession>A0A4P9Y8S8</accession>
<dbReference type="HAMAP" id="MF_03178">
    <property type="entry name" value="NDOR1"/>
    <property type="match status" value="1"/>
</dbReference>
<feature type="binding site" evidence="9">
    <location>
        <position position="134"/>
    </location>
    <ligand>
        <name>FMN</name>
        <dbReference type="ChEBI" id="CHEBI:58210"/>
    </ligand>
</feature>
<dbReference type="Gene3D" id="2.40.30.10">
    <property type="entry name" value="Translation factors"/>
    <property type="match status" value="1"/>
</dbReference>
<dbReference type="PANTHER" id="PTHR19384:SF10">
    <property type="entry name" value="NADPH-DEPENDENT DIFLAVIN OXIDOREDUCTASE 1"/>
    <property type="match status" value="1"/>
</dbReference>
<feature type="binding site" evidence="9">
    <location>
        <begin position="389"/>
        <end position="392"/>
    </location>
    <ligand>
        <name>FAD</name>
        <dbReference type="ChEBI" id="CHEBI:57692"/>
    </ligand>
</feature>
<feature type="binding site" evidence="9">
    <location>
        <position position="597"/>
    </location>
    <ligand>
        <name>FAD</name>
        <dbReference type="ChEBI" id="CHEBI:57692"/>
    </ligand>
</feature>
<evidence type="ECO:0000256" key="4">
    <source>
        <dbReference type="ARBA" id="ARBA00022630"/>
    </source>
</evidence>
<dbReference type="SUPFAM" id="SSF63380">
    <property type="entry name" value="Riboflavin synthase domain-like"/>
    <property type="match status" value="1"/>
</dbReference>
<evidence type="ECO:0000256" key="6">
    <source>
        <dbReference type="ARBA" id="ARBA00022827"/>
    </source>
</evidence>
<feature type="binding site" evidence="9">
    <location>
        <position position="559"/>
    </location>
    <ligand>
        <name>NADP(+)</name>
        <dbReference type="ChEBI" id="CHEBI:58349"/>
    </ligand>
</feature>
<dbReference type="SUPFAM" id="SSF52218">
    <property type="entry name" value="Flavoproteins"/>
    <property type="match status" value="1"/>
</dbReference>
<comment type="cofactor">
    <cofactor evidence="1 9">
        <name>FMN</name>
        <dbReference type="ChEBI" id="CHEBI:58210"/>
    </cofactor>
</comment>
<dbReference type="EMBL" id="KZ987748">
    <property type="protein sequence ID" value="RKP15214.1"/>
    <property type="molecule type" value="Genomic_DNA"/>
</dbReference>
<dbReference type="InterPro" id="IPR001094">
    <property type="entry name" value="Flavdoxin-like"/>
</dbReference>
<keyword evidence="6 9" id="KW-0274">FAD</keyword>
<evidence type="ECO:0000313" key="12">
    <source>
        <dbReference type="EMBL" id="RKP15214.1"/>
    </source>
</evidence>
<dbReference type="InterPro" id="IPR029039">
    <property type="entry name" value="Flavoprotein-like_sf"/>
</dbReference>
<dbReference type="GO" id="GO:0005829">
    <property type="term" value="C:cytosol"/>
    <property type="evidence" value="ECO:0007669"/>
    <property type="project" value="TreeGrafter"/>
</dbReference>
<dbReference type="GO" id="GO:0016651">
    <property type="term" value="F:oxidoreductase activity, acting on NAD(P)H"/>
    <property type="evidence" value="ECO:0007669"/>
    <property type="project" value="UniProtKB-UniRule"/>
</dbReference>
<dbReference type="InterPro" id="IPR017927">
    <property type="entry name" value="FAD-bd_FR_type"/>
</dbReference>
<dbReference type="Pfam" id="PF00258">
    <property type="entry name" value="Flavodoxin_1"/>
    <property type="match status" value="1"/>
</dbReference>
<feature type="binding site" evidence="9">
    <location>
        <begin position="61"/>
        <end position="64"/>
    </location>
    <ligand>
        <name>FMN</name>
        <dbReference type="ChEBI" id="CHEBI:58210"/>
    </ligand>
</feature>
<evidence type="ECO:0000313" key="13">
    <source>
        <dbReference type="Proteomes" id="UP000267251"/>
    </source>
</evidence>
<proteinExistence type="inferred from homology"/>
<evidence type="ECO:0000259" key="10">
    <source>
        <dbReference type="PROSITE" id="PS50902"/>
    </source>
</evidence>
<dbReference type="PROSITE" id="PS50902">
    <property type="entry name" value="FLAVODOXIN_LIKE"/>
    <property type="match status" value="1"/>
</dbReference>
<dbReference type="InterPro" id="IPR008254">
    <property type="entry name" value="Flavodoxin/NO_synth"/>
</dbReference>
<evidence type="ECO:0000259" key="11">
    <source>
        <dbReference type="PROSITE" id="PS51384"/>
    </source>
</evidence>
<dbReference type="InterPro" id="IPR039261">
    <property type="entry name" value="FNR_nucleotide-bd"/>
</dbReference>
<dbReference type="Pfam" id="PF00175">
    <property type="entry name" value="NAD_binding_1"/>
    <property type="match status" value="1"/>
</dbReference>
<evidence type="ECO:0000256" key="2">
    <source>
        <dbReference type="ARBA" id="ARBA00001974"/>
    </source>
</evidence>
<keyword evidence="3 9" id="KW-0963">Cytoplasm</keyword>
<name>A0A4P9Y8S8_9FUNG</name>
<dbReference type="SUPFAM" id="SSF52343">
    <property type="entry name" value="Ferredoxin reductase-like, C-terminal NADP-linked domain"/>
    <property type="match status" value="1"/>
</dbReference>
<reference evidence="13" key="1">
    <citation type="journal article" date="2018" name="Nat. Microbiol.">
        <title>Leveraging single-cell genomics to expand the fungal tree of life.</title>
        <authorList>
            <person name="Ahrendt S.R."/>
            <person name="Quandt C.A."/>
            <person name="Ciobanu D."/>
            <person name="Clum A."/>
            <person name="Salamov A."/>
            <person name="Andreopoulos B."/>
            <person name="Cheng J.F."/>
            <person name="Woyke T."/>
            <person name="Pelin A."/>
            <person name="Henrissat B."/>
            <person name="Reynolds N.K."/>
            <person name="Benny G.L."/>
            <person name="Smith M.E."/>
            <person name="James T.Y."/>
            <person name="Grigoriev I.V."/>
        </authorList>
    </citation>
    <scope>NUCLEOTIDE SEQUENCE [LARGE SCALE GENOMIC DNA]</scope>
</reference>
<evidence type="ECO:0000256" key="5">
    <source>
        <dbReference type="ARBA" id="ARBA00022643"/>
    </source>
</evidence>
<comment type="function">
    <text evidence="9">NADPH-dependent reductase which is a central component of the cytosolic iron-sulfur (Fe-S) protein assembly (CIA) machinery. Transfers electrons from NADPH via its FAD and FMN prosthetic groups to the [2Fe-2S] cluster of DRE2, another key component of the CIA machinery. In turn, this reduced cluster provides electrons for assembly of cytosolic iron-sulfur cluster proteins. Positively controls H(2)O(2)-induced cell death.</text>
</comment>
<organism evidence="12 13">
    <name type="scientific">Piptocephalis cylindrospora</name>
    <dbReference type="NCBI Taxonomy" id="1907219"/>
    <lineage>
        <taxon>Eukaryota</taxon>
        <taxon>Fungi</taxon>
        <taxon>Fungi incertae sedis</taxon>
        <taxon>Zoopagomycota</taxon>
        <taxon>Zoopagomycotina</taxon>
        <taxon>Zoopagomycetes</taxon>
        <taxon>Zoopagales</taxon>
        <taxon>Piptocephalidaceae</taxon>
        <taxon>Piptocephalis</taxon>
    </lineage>
</organism>
<feature type="domain" description="FAD-binding FR-type" evidence="11">
    <location>
        <begin position="200"/>
        <end position="449"/>
    </location>
</feature>
<dbReference type="Gene3D" id="3.40.50.80">
    <property type="entry name" value="Nucleotide-binding domain of ferredoxin-NADP reductase (FNR) module"/>
    <property type="match status" value="1"/>
</dbReference>
<feature type="binding site" evidence="9">
    <location>
        <begin position="422"/>
        <end position="425"/>
    </location>
    <ligand>
        <name>FAD</name>
        <dbReference type="ChEBI" id="CHEBI:57692"/>
    </ligand>
</feature>
<keyword evidence="8 9" id="KW-0560">Oxidoreductase</keyword>
<dbReference type="GO" id="GO:0050661">
    <property type="term" value="F:NADP binding"/>
    <property type="evidence" value="ECO:0007669"/>
    <property type="project" value="UniProtKB-UniRule"/>
</dbReference>
<comment type="similarity">
    <text evidence="9">In the N-terminal section; belongs to the flavodoxin family.</text>
</comment>
<dbReference type="InterPro" id="IPR003097">
    <property type="entry name" value="CysJ-like_FAD-binding"/>
</dbReference>
<dbReference type="InterPro" id="IPR017938">
    <property type="entry name" value="Riboflavin_synthase-like_b-brl"/>
</dbReference>
<dbReference type="OrthoDB" id="1856718at2759"/>
<keyword evidence="9" id="KW-0496">Mitochondrion</keyword>
<dbReference type="GO" id="GO:0160246">
    <property type="term" value="F:NADPH-iron-sulfur [2Fe-2S] protein oxidoreductase activity"/>
    <property type="evidence" value="ECO:0007669"/>
    <property type="project" value="InterPro"/>
</dbReference>
<gene>
    <name evidence="9" type="primary">TAH18</name>
    <name evidence="12" type="ORF">BJ684DRAFT_7334</name>
</gene>
<comment type="caution">
    <text evidence="9">Lacks conserved residue(s) required for the propagation of feature annotation.</text>
</comment>
<dbReference type="InterPro" id="IPR028879">
    <property type="entry name" value="NDOR1"/>
</dbReference>
<comment type="subunit">
    <text evidence="9">Interacts with DRE2; as part of the cytosolic iron-sulfur (Fe-S) protein assembly (CIA) machinery.</text>
</comment>
<dbReference type="GO" id="GO:0016226">
    <property type="term" value="P:iron-sulfur cluster assembly"/>
    <property type="evidence" value="ECO:0007669"/>
    <property type="project" value="UniProtKB-UniRule"/>
</dbReference>
<dbReference type="GO" id="GO:0005634">
    <property type="term" value="C:nucleus"/>
    <property type="evidence" value="ECO:0007669"/>
    <property type="project" value="UniProtKB-ARBA"/>
</dbReference>
<comment type="subcellular location">
    <subcellularLocation>
        <location evidence="9">Cytoplasm</location>
    </subcellularLocation>
    <subcellularLocation>
        <location evidence="9">Mitochondrion</location>
    </subcellularLocation>
    <text evidence="9">Relocalizes to mitochondria after H(2)O(2) exposure.</text>
</comment>
<comment type="similarity">
    <text evidence="9">Belongs to the NADPH-dependent diflavin oxidoreductase NDOR1 family.</text>
</comment>
<dbReference type="PRINTS" id="PR00369">
    <property type="entry name" value="FLAVODOXIN"/>
</dbReference>
<dbReference type="GO" id="GO:0050660">
    <property type="term" value="F:flavin adenine dinucleotide binding"/>
    <property type="evidence" value="ECO:0007669"/>
    <property type="project" value="UniProtKB-UniRule"/>
</dbReference>
<keyword evidence="13" id="KW-1185">Reference proteome</keyword>
<dbReference type="PANTHER" id="PTHR19384">
    <property type="entry name" value="NITRIC OXIDE SYNTHASE-RELATED"/>
    <property type="match status" value="1"/>
</dbReference>
<dbReference type="EC" id="1.18.1.-" evidence="9"/>
<comment type="catalytic activity">
    <reaction evidence="9">
        <text>2 oxidized [2Fe-2S]-[protein] + NADPH = 2 reduced [2Fe-2S]-[protein] + NADP(+) + H(+)</text>
        <dbReference type="Rhea" id="RHEA:67716"/>
        <dbReference type="Rhea" id="RHEA-COMP:17327"/>
        <dbReference type="Rhea" id="RHEA-COMP:17328"/>
        <dbReference type="ChEBI" id="CHEBI:15378"/>
        <dbReference type="ChEBI" id="CHEBI:33737"/>
        <dbReference type="ChEBI" id="CHEBI:33738"/>
        <dbReference type="ChEBI" id="CHEBI:57783"/>
        <dbReference type="ChEBI" id="CHEBI:58349"/>
    </reaction>
</comment>
<dbReference type="PROSITE" id="PS51384">
    <property type="entry name" value="FAD_FR"/>
    <property type="match status" value="1"/>
</dbReference>
<keyword evidence="5 9" id="KW-0288">FMN</keyword>
<evidence type="ECO:0000256" key="8">
    <source>
        <dbReference type="ARBA" id="ARBA00023002"/>
    </source>
</evidence>
<dbReference type="InterPro" id="IPR001709">
    <property type="entry name" value="Flavoprot_Pyr_Nucl_cyt_Rdtase"/>
</dbReference>
<feature type="domain" description="Flavodoxin-like" evidence="10">
    <location>
        <begin position="8"/>
        <end position="152"/>
    </location>
</feature>
<dbReference type="Proteomes" id="UP000267251">
    <property type="component" value="Unassembled WGS sequence"/>
</dbReference>
<sequence length="598" mass="68711">MNGTRPPILILYGSETGCAEDVAERMARQAKRRRFPVRVHPANDFTGSSLSDETIILFAVATTGQGEEPRNMKRFWRAMLQRHLSPTLYSHITYAVFGLGDSGYAKFNYPGKKLYKRLLQLGANPIAPRGDGDDQHYLGLDGALVPWLKDLWIRLSNRYPLPKGVEEMSEDELMPSTYRITPVPPSSSSEDLQYRLVLEEGERRVSCLKNTRITHPDHFQDVRHFIFGMDPDKDVQEGFPRDTSHLSYRPGDVMNIQPENVPEQVDAILDLLGWAERADEFLDIQPRETGSSNHPAWIKEKRTLRQLFTYHLDAFSTPRTSFFEWLSHFAQDSEHKEKLQEFTSPEGQDDLQTYCHRMKRTAYEVLKDFTPMVIPIEYVLDVFPRLRPRPFSIASAPKPTGEIELAVGIIRYRTRMSSPRVGVCTQWMKDLQKGSRLTASISPGSLELPDDPKTPLILIGLGLAPMRSFLQERISQGAYENSVYFGCRYSDKDFHFREDLEGWAQKGHLKLRTAFSRDEEKRVYVQHRMVEHAQELWKSIHEESAKILLSGNANRMPDDVATALVTIFIQEGGMIEEEARTLLGIMEKHGQFQQECWF</sequence>
<dbReference type="FunFam" id="3.40.50.360:FF:000015">
    <property type="entry name" value="NADPH-dependent diflavin oxidoreductase 1"/>
    <property type="match status" value="1"/>
</dbReference>
<protein>
    <recommendedName>
        <fullName evidence="9">NADPH-dependent diflavin oxidoreductase 1</fullName>
        <ecNumber evidence="9">1.18.1.-</ecNumber>
    </recommendedName>
    <alternativeName>
        <fullName evidence="9">NADPH-dependent FMN and FAD-containing oxidoreductase</fullName>
    </alternativeName>
</protein>
<comment type="similarity">
    <text evidence="9">In the C-terminal section; belongs to the flavoprotein pyridine nucleotide cytochrome reductase family.</text>
</comment>
<feature type="binding site" evidence="9">
    <location>
        <begin position="522"/>
        <end position="526"/>
    </location>
    <ligand>
        <name>NADP(+)</name>
        <dbReference type="ChEBI" id="CHEBI:58349"/>
    </ligand>
</feature>
<evidence type="ECO:0000256" key="3">
    <source>
        <dbReference type="ARBA" id="ARBA00022490"/>
    </source>
</evidence>
<evidence type="ECO:0000256" key="7">
    <source>
        <dbReference type="ARBA" id="ARBA00022857"/>
    </source>
</evidence>
<dbReference type="InterPro" id="IPR023173">
    <property type="entry name" value="NADPH_Cyt_P450_Rdtase_alpha"/>
</dbReference>